<evidence type="ECO:0000313" key="1">
    <source>
        <dbReference type="EMBL" id="MDP9832342.1"/>
    </source>
</evidence>
<evidence type="ECO:0000313" key="2">
    <source>
        <dbReference type="Proteomes" id="UP001230145"/>
    </source>
</evidence>
<reference evidence="1 2" key="1">
    <citation type="submission" date="2023-07" db="EMBL/GenBank/DDBJ databases">
        <title>Sequencing the genomes of 1000 actinobacteria strains.</title>
        <authorList>
            <person name="Klenk H.-P."/>
        </authorList>
    </citation>
    <scope>NUCLEOTIDE SEQUENCE [LARGE SCALE GENOMIC DNA]</scope>
    <source>
        <strain evidence="1 2">DSM 19515</strain>
    </source>
</reference>
<name>A0ABT9PI02_9ACTO</name>
<dbReference type="Proteomes" id="UP001230145">
    <property type="component" value="Unassembled WGS sequence"/>
</dbReference>
<protein>
    <submittedName>
        <fullName evidence="1">Uncharacterized protein</fullName>
    </submittedName>
</protein>
<comment type="caution">
    <text evidence="1">The sequence shown here is derived from an EMBL/GenBank/DDBJ whole genome shotgun (WGS) entry which is preliminary data.</text>
</comment>
<organism evidence="1 2">
    <name type="scientific">Trueperella abortisuis</name>
    <dbReference type="NCBI Taxonomy" id="445930"/>
    <lineage>
        <taxon>Bacteria</taxon>
        <taxon>Bacillati</taxon>
        <taxon>Actinomycetota</taxon>
        <taxon>Actinomycetes</taxon>
        <taxon>Actinomycetales</taxon>
        <taxon>Actinomycetaceae</taxon>
        <taxon>Trueperella</taxon>
    </lineage>
</organism>
<accession>A0ABT9PI02</accession>
<keyword evidence="2" id="KW-1185">Reference proteome</keyword>
<proteinExistence type="predicted"/>
<gene>
    <name evidence="1" type="ORF">J2S45_001021</name>
</gene>
<dbReference type="RefSeq" id="WP_300047107.1">
    <property type="nucleotide sequence ID" value="NZ_JAUSQL010000001.1"/>
</dbReference>
<sequence>MTLHIYQPTTLAQRNEARTLAGAGLMIDIGEIGYVGVDLCKTATSRARLLAMRKPGKVFVRESALFVHTGWHTPQLQTRVDAVAPAAIPGTDLADVGGQLVTTLERTAIDLMISHEDAGVELLCLLVRAGTCVQAIERRAYQLQLHGIARVREILTQLPRDLGQPASLSL</sequence>
<dbReference type="EMBL" id="JAUSQL010000001">
    <property type="protein sequence ID" value="MDP9832342.1"/>
    <property type="molecule type" value="Genomic_DNA"/>
</dbReference>